<evidence type="ECO:0000313" key="3">
    <source>
        <dbReference type="Proteomes" id="UP000604046"/>
    </source>
</evidence>
<feature type="compositionally biased region" description="Basic and acidic residues" evidence="1">
    <location>
        <begin position="155"/>
        <end position="169"/>
    </location>
</feature>
<organism evidence="2 3">
    <name type="scientific">Symbiodinium natans</name>
    <dbReference type="NCBI Taxonomy" id="878477"/>
    <lineage>
        <taxon>Eukaryota</taxon>
        <taxon>Sar</taxon>
        <taxon>Alveolata</taxon>
        <taxon>Dinophyceae</taxon>
        <taxon>Suessiales</taxon>
        <taxon>Symbiodiniaceae</taxon>
        <taxon>Symbiodinium</taxon>
    </lineage>
</organism>
<dbReference type="EMBL" id="CAJNDS010002489">
    <property type="protein sequence ID" value="CAE7495776.1"/>
    <property type="molecule type" value="Genomic_DNA"/>
</dbReference>
<evidence type="ECO:0000256" key="1">
    <source>
        <dbReference type="SAM" id="MobiDB-lite"/>
    </source>
</evidence>
<dbReference type="AlphaFoldDB" id="A0A812SWC5"/>
<protein>
    <submittedName>
        <fullName evidence="2">Uncharacterized protein</fullName>
    </submittedName>
</protein>
<evidence type="ECO:0000313" key="2">
    <source>
        <dbReference type="EMBL" id="CAE7495776.1"/>
    </source>
</evidence>
<reference evidence="2" key="1">
    <citation type="submission" date="2021-02" db="EMBL/GenBank/DDBJ databases">
        <authorList>
            <person name="Dougan E. K."/>
            <person name="Rhodes N."/>
            <person name="Thang M."/>
            <person name="Chan C."/>
        </authorList>
    </citation>
    <scope>NUCLEOTIDE SEQUENCE</scope>
</reference>
<keyword evidence="3" id="KW-1185">Reference proteome</keyword>
<gene>
    <name evidence="2" type="ORF">SNAT2548_LOCUS27770</name>
</gene>
<accession>A0A812SWC5</accession>
<comment type="caution">
    <text evidence="2">The sequence shown here is derived from an EMBL/GenBank/DDBJ whole genome shotgun (WGS) entry which is preliminary data.</text>
</comment>
<dbReference type="OrthoDB" id="10264507at2759"/>
<proteinExistence type="predicted"/>
<feature type="region of interest" description="Disordered" evidence="1">
    <location>
        <begin position="150"/>
        <end position="178"/>
    </location>
</feature>
<sequence>MGGHWAFYIKSDSVASLDLEKYHSMLREIKMKVQQNPDQYESVVWASSESDAAESNIFATFSYSCDRHSWHGERGPCWKLFWDPLQVPGKDRFSDIHARCQPGPDLEMTTARYDMQASLVRAFPDVFELTLADGISGYDDPFDDGADVFGWDGTSDEHDSEESLHGREDSSEDMFTPEDGYYMTGQGDMVFAFRGEQRDFTACDKDCGYCGRCQY</sequence>
<name>A0A812SWC5_9DINO</name>
<dbReference type="Proteomes" id="UP000604046">
    <property type="component" value="Unassembled WGS sequence"/>
</dbReference>